<dbReference type="EMBL" id="QGHA01000023">
    <property type="protein sequence ID" value="PWK65250.1"/>
    <property type="molecule type" value="Genomic_DNA"/>
</dbReference>
<evidence type="ECO:0000256" key="2">
    <source>
        <dbReference type="ARBA" id="ARBA00022450"/>
    </source>
</evidence>
<dbReference type="SUPFAM" id="SSF52777">
    <property type="entry name" value="CoA-dependent acyltransferases"/>
    <property type="match status" value="2"/>
</dbReference>
<keyword evidence="5" id="KW-0472">Membrane</keyword>
<dbReference type="Pfam" id="PF13193">
    <property type="entry name" value="AMP-binding_C"/>
    <property type="match status" value="1"/>
</dbReference>
<protein>
    <submittedName>
        <fullName evidence="7">Thioester reductase-like protein</fullName>
    </submittedName>
</protein>
<dbReference type="Gene3D" id="3.30.559.10">
    <property type="entry name" value="Chloramphenicol acetyltransferase-like domain"/>
    <property type="match status" value="1"/>
</dbReference>
<dbReference type="Gene3D" id="3.30.300.30">
    <property type="match status" value="1"/>
</dbReference>
<dbReference type="InterPro" id="IPR001242">
    <property type="entry name" value="Condensation_dom"/>
</dbReference>
<evidence type="ECO:0000259" key="6">
    <source>
        <dbReference type="PROSITE" id="PS50075"/>
    </source>
</evidence>
<dbReference type="Gene3D" id="3.40.50.12780">
    <property type="entry name" value="N-terminal domain of ligase-like"/>
    <property type="match status" value="1"/>
</dbReference>
<feature type="transmembrane region" description="Helical" evidence="5">
    <location>
        <begin position="86"/>
        <end position="105"/>
    </location>
</feature>
<evidence type="ECO:0000256" key="4">
    <source>
        <dbReference type="ARBA" id="ARBA00022598"/>
    </source>
</evidence>
<dbReference type="InterPro" id="IPR036291">
    <property type="entry name" value="NAD(P)-bd_dom_sf"/>
</dbReference>
<dbReference type="Pfam" id="PF00668">
    <property type="entry name" value="Condensation"/>
    <property type="match status" value="1"/>
</dbReference>
<keyword evidence="5" id="KW-1133">Transmembrane helix</keyword>
<dbReference type="InterPro" id="IPR013120">
    <property type="entry name" value="FAR_NAD-bd"/>
</dbReference>
<proteinExistence type="predicted"/>
<dbReference type="SUPFAM" id="SSF56801">
    <property type="entry name" value="Acetyl-CoA synthetase-like"/>
    <property type="match status" value="1"/>
</dbReference>
<gene>
    <name evidence="7" type="ORF">LX99_05042</name>
</gene>
<sequence>MKSLLYNKNRVFALTQILVMQNTFGNLADLFINSAKVYPEQIAVEDSESSVSYNQLYKSSMAVKCMFIKNGLHPDERVIIISQKKISSIIAFWAVIFAGGVPVLLDDDDVPADLQNKLLTAAPSMVILDDNRLAHFSKSGAKLFTFNELSITASLPPDDYELRVSKICYMLFTSGTTAGVKAVIINHQNVLNYIFGLARLLELSEPVKSAHVTTFSADLGMTGFLLSVLTGGCMRIFSKIESTDPRLFIEILRKSKVQLLKSTPSHIRSVLSAANEFTENPISWLLVGGEKLSWLAAEEILRSKITKKLYNHYGPTETTIGVLLYPVLANDSNFNHTTTVPIGKPIGDNRIWLDRQADDAGELIIAGKSVGDGYFRNEPATQRGFGLYDLDNMSLRGYRSGDFCRLLPDGNFEFLYRKDRQIKVRGYRVETAEIEQALLSHPDVEFAIVRLSKRYEHGVLEAFVRLKAKGSITEKGLLAWLSKRIAPYKLPSYLYFFDQVPLTGNGKMDLDSLTVEPHRLERAEFKAATSGVWEDDVINNWVSILGEGADVQDLSFYEAGGDSLLAIQLVGRLQRIGYKVHIGELIGCKDLAQFLALGRQTSSSEESVPPSQPEHLTFSQRKFLKNKNRVENRFAQSILLECLSDIRYDLFSLAIQSVLSEHTQLTRTFGKKKNPRNTEHLNGVQVSALNDELPVVHQIQSVQERILAQMSVQTGKLFYIHAFVNREKANFILILCHHLAVDVISWHIIIDDLVYAYNKLLNGEPLLKRGENSLIVDNLNSTLVHGAIVSGKIRQPGRLFEVGRGTWDLCLSKTNVYSFTLANASPRSFSLKDSINVVDADAFLLSAFLKALRCVFNKNVFSLDVEFHGRNINNFDVSRSVAWWALTLPMLFDEYNDGPEVCHLLLREYAEIAATLNRSQSAQDLNKIHSSDILFNYLGHFMPVIGSGELLFRPSALHPGTTRVAADDYMIRFTSRFIGSKLIVDIQYRRDFLDDKQIAMVGHSFFCFLKDFISPAEKSLSVEPVQSLVVNLPTAGLPIFNPEIREPKNFDGAILLTGATGFLGIYLLREILSHTDHHIICIVRGRSAASANQRLNETYLHYFGTDLNLFRDRIDIVTGDVSLRDFGIEPENHKRLKEKVGVVLHAAADTNLLKPYIELEKTNVSGVREVIHFAKTAGNLPLHHVSSLAVSGCSPMAFCKFSERDFDIGQKFVSDYEKSKYDGELLVRSYFDSGGKGQIYRTGHIAADSSNAVFQINANQNRIIQILHTVGILGMSPSDYNETVSFSFVDCVARGIVSCIDDPPVLTNNCLHVESPHRYQIKEIAAMLSIKSKPIKMVDMSAFKKAVVDYNGGKQNVAMVNAGLSWIERHQSQARNIDYQQAVSIDLLASKGIYFPKITPEWIKGMVAQIPLIEKKDQLSSIVADISTMAPFFEEANTIEQ</sequence>
<name>A0A316GRG9_9SPHI</name>
<evidence type="ECO:0000256" key="3">
    <source>
        <dbReference type="ARBA" id="ARBA00022553"/>
    </source>
</evidence>
<dbReference type="Pfam" id="PF00550">
    <property type="entry name" value="PP-binding"/>
    <property type="match status" value="1"/>
</dbReference>
<keyword evidence="8" id="KW-1185">Reference proteome</keyword>
<keyword evidence="4" id="KW-0436">Ligase</keyword>
<dbReference type="Gene3D" id="3.40.50.720">
    <property type="entry name" value="NAD(P)-binding Rossmann-like Domain"/>
    <property type="match status" value="1"/>
</dbReference>
<accession>A0A316GRG9</accession>
<dbReference type="GO" id="GO:0016874">
    <property type="term" value="F:ligase activity"/>
    <property type="evidence" value="ECO:0007669"/>
    <property type="project" value="UniProtKB-KW"/>
</dbReference>
<dbReference type="SUPFAM" id="SSF51735">
    <property type="entry name" value="NAD(P)-binding Rossmann-fold domains"/>
    <property type="match status" value="1"/>
</dbReference>
<dbReference type="Gene3D" id="1.10.1200.10">
    <property type="entry name" value="ACP-like"/>
    <property type="match status" value="1"/>
</dbReference>
<dbReference type="Pfam" id="PF07993">
    <property type="entry name" value="NAD_binding_4"/>
    <property type="match status" value="1"/>
</dbReference>
<keyword evidence="5" id="KW-0812">Transmembrane</keyword>
<evidence type="ECO:0000256" key="5">
    <source>
        <dbReference type="SAM" id="Phobius"/>
    </source>
</evidence>
<dbReference type="PROSITE" id="PS00012">
    <property type="entry name" value="PHOSPHOPANTETHEINE"/>
    <property type="match status" value="1"/>
</dbReference>
<comment type="caution">
    <text evidence="7">The sequence shown here is derived from an EMBL/GenBank/DDBJ whole genome shotgun (WGS) entry which is preliminary data.</text>
</comment>
<evidence type="ECO:0000256" key="1">
    <source>
        <dbReference type="ARBA" id="ARBA00001957"/>
    </source>
</evidence>
<reference evidence="7 8" key="1">
    <citation type="submission" date="2018-05" db="EMBL/GenBank/DDBJ databases">
        <title>Genomic Encyclopedia of Archaeal and Bacterial Type Strains, Phase II (KMG-II): from individual species to whole genera.</title>
        <authorList>
            <person name="Goeker M."/>
        </authorList>
    </citation>
    <scope>NUCLEOTIDE SEQUENCE [LARGE SCALE GENOMIC DNA]</scope>
    <source>
        <strain evidence="7 8">DSM 19975</strain>
    </source>
</reference>
<dbReference type="InterPro" id="IPR036736">
    <property type="entry name" value="ACP-like_sf"/>
</dbReference>
<comment type="cofactor">
    <cofactor evidence="1">
        <name>pantetheine 4'-phosphate</name>
        <dbReference type="ChEBI" id="CHEBI:47942"/>
    </cofactor>
</comment>
<dbReference type="InterPro" id="IPR025110">
    <property type="entry name" value="AMP-bd_C"/>
</dbReference>
<dbReference type="Proteomes" id="UP000245678">
    <property type="component" value="Unassembled WGS sequence"/>
</dbReference>
<keyword evidence="2" id="KW-0596">Phosphopantetheine</keyword>
<dbReference type="SUPFAM" id="SSF47336">
    <property type="entry name" value="ACP-like"/>
    <property type="match status" value="1"/>
</dbReference>
<dbReference type="Gene3D" id="3.30.559.30">
    <property type="entry name" value="Nonribosomal peptide synthetase, condensation domain"/>
    <property type="match status" value="1"/>
</dbReference>
<dbReference type="InterPro" id="IPR000873">
    <property type="entry name" value="AMP-dep_synth/lig_dom"/>
</dbReference>
<dbReference type="PROSITE" id="PS50075">
    <property type="entry name" value="CARRIER"/>
    <property type="match status" value="1"/>
</dbReference>
<dbReference type="InterPro" id="IPR042099">
    <property type="entry name" value="ANL_N_sf"/>
</dbReference>
<dbReference type="PANTHER" id="PTHR44845:SF6">
    <property type="entry name" value="BETA-ALANINE-ACTIVATING ENZYME"/>
    <property type="match status" value="1"/>
</dbReference>
<keyword evidence="3" id="KW-0597">Phosphoprotein</keyword>
<dbReference type="Pfam" id="PF00501">
    <property type="entry name" value="AMP-binding"/>
    <property type="match status" value="1"/>
</dbReference>
<organism evidence="7 8">
    <name type="scientific">Mucilaginibacter oryzae</name>
    <dbReference type="NCBI Taxonomy" id="468058"/>
    <lineage>
        <taxon>Bacteria</taxon>
        <taxon>Pseudomonadati</taxon>
        <taxon>Bacteroidota</taxon>
        <taxon>Sphingobacteriia</taxon>
        <taxon>Sphingobacteriales</taxon>
        <taxon>Sphingobacteriaceae</taxon>
        <taxon>Mucilaginibacter</taxon>
    </lineage>
</organism>
<dbReference type="PIRSF" id="PIRSF001617">
    <property type="entry name" value="Alpha-AR"/>
    <property type="match status" value="1"/>
</dbReference>
<dbReference type="RefSeq" id="WP_146203224.1">
    <property type="nucleotide sequence ID" value="NZ_QGHA01000023.1"/>
</dbReference>
<evidence type="ECO:0000313" key="7">
    <source>
        <dbReference type="EMBL" id="PWK65250.1"/>
    </source>
</evidence>
<dbReference type="PANTHER" id="PTHR44845">
    <property type="entry name" value="CARRIER DOMAIN-CONTAINING PROTEIN"/>
    <property type="match status" value="1"/>
</dbReference>
<feature type="domain" description="Carrier" evidence="6">
    <location>
        <begin position="528"/>
        <end position="602"/>
    </location>
</feature>
<dbReference type="InterPro" id="IPR023213">
    <property type="entry name" value="CAT-like_dom_sf"/>
</dbReference>
<evidence type="ECO:0000313" key="8">
    <source>
        <dbReference type="Proteomes" id="UP000245678"/>
    </source>
</evidence>
<dbReference type="InterPro" id="IPR009081">
    <property type="entry name" value="PP-bd_ACP"/>
</dbReference>
<dbReference type="InterPro" id="IPR045851">
    <property type="entry name" value="AMP-bd_C_sf"/>
</dbReference>
<dbReference type="InterPro" id="IPR006162">
    <property type="entry name" value="Ppantetheine_attach_site"/>
</dbReference>